<reference evidence="1 2" key="1">
    <citation type="submission" date="2016-02" db="EMBL/GenBank/DDBJ databases">
        <title>Genome analysis of coral dinoflagellate symbionts highlights evolutionary adaptations to a symbiotic lifestyle.</title>
        <authorList>
            <person name="Aranda M."/>
            <person name="Li Y."/>
            <person name="Liew Y.J."/>
            <person name="Baumgarten S."/>
            <person name="Simakov O."/>
            <person name="Wilson M."/>
            <person name="Piel J."/>
            <person name="Ashoor H."/>
            <person name="Bougouffa S."/>
            <person name="Bajic V.B."/>
            <person name="Ryu T."/>
            <person name="Ravasi T."/>
            <person name="Bayer T."/>
            <person name="Micklem G."/>
            <person name="Kim H."/>
            <person name="Bhak J."/>
            <person name="Lajeunesse T.C."/>
            <person name="Voolstra C.R."/>
        </authorList>
    </citation>
    <scope>NUCLEOTIDE SEQUENCE [LARGE SCALE GENOMIC DNA]</scope>
    <source>
        <strain evidence="1 2">CCMP2467</strain>
    </source>
</reference>
<accession>A0A1Q9ESQ3</accession>
<gene>
    <name evidence="1" type="ORF">AK812_SmicGene49151</name>
</gene>
<protein>
    <submittedName>
        <fullName evidence="1">Uncharacterized protein</fullName>
    </submittedName>
</protein>
<organism evidence="1 2">
    <name type="scientific">Symbiodinium microadriaticum</name>
    <name type="common">Dinoflagellate</name>
    <name type="synonym">Zooxanthella microadriatica</name>
    <dbReference type="NCBI Taxonomy" id="2951"/>
    <lineage>
        <taxon>Eukaryota</taxon>
        <taxon>Sar</taxon>
        <taxon>Alveolata</taxon>
        <taxon>Dinophyceae</taxon>
        <taxon>Suessiales</taxon>
        <taxon>Symbiodiniaceae</taxon>
        <taxon>Symbiodinium</taxon>
    </lineage>
</organism>
<dbReference type="EMBL" id="LSRX01000079">
    <property type="protein sequence ID" value="OLQ10411.1"/>
    <property type="molecule type" value="Genomic_DNA"/>
</dbReference>
<dbReference type="AlphaFoldDB" id="A0A1Q9ESQ3"/>
<dbReference type="Proteomes" id="UP000186817">
    <property type="component" value="Unassembled WGS sequence"/>
</dbReference>
<name>A0A1Q9ESQ3_SYMMI</name>
<evidence type="ECO:0000313" key="2">
    <source>
        <dbReference type="Proteomes" id="UP000186817"/>
    </source>
</evidence>
<comment type="caution">
    <text evidence="1">The sequence shown here is derived from an EMBL/GenBank/DDBJ whole genome shotgun (WGS) entry which is preliminary data.</text>
</comment>
<evidence type="ECO:0000313" key="1">
    <source>
        <dbReference type="EMBL" id="OLQ10411.1"/>
    </source>
</evidence>
<keyword evidence="2" id="KW-1185">Reference proteome</keyword>
<sequence>MFCRIWTQPSSKGQQDLNMEEYVILMPWFRLFNVFAVLCIVAKVHIADDRGACPWFAAWLWCDGSTFGWKHHVVGGLQCASGTEHRVLDPTILGHHLRCHPTCCCSLAFFVLRRLLEQTDYSMCVLISSICCRSVDCSS</sequence>
<proteinExistence type="predicted"/>